<reference evidence="11" key="1">
    <citation type="journal article" date="2015" name="PLoS Genet.">
        <title>Genome Sequence and Transcriptome Analyses of Chrysochromulina tobin: Metabolic Tools for Enhanced Algal Fitness in the Prominent Order Prymnesiales (Haptophyceae).</title>
        <authorList>
            <person name="Hovde B.T."/>
            <person name="Deodato C.R."/>
            <person name="Hunsperger H.M."/>
            <person name="Ryken S.A."/>
            <person name="Yost W."/>
            <person name="Jha R.K."/>
            <person name="Patterson J."/>
            <person name="Monnat R.J. Jr."/>
            <person name="Barlow S.B."/>
            <person name="Starkenburg S.R."/>
            <person name="Cattolico R.A."/>
        </authorList>
    </citation>
    <scope>NUCLEOTIDE SEQUENCE</scope>
    <source>
        <strain evidence="11">CCMP291</strain>
    </source>
</reference>
<dbReference type="EMBL" id="JWZX01003409">
    <property type="protein sequence ID" value="KOO20828.1"/>
    <property type="molecule type" value="Genomic_DNA"/>
</dbReference>
<dbReference type="PANTHER" id="PTHR43394">
    <property type="entry name" value="ATP-DEPENDENT PERMEASE MDL1, MITOCHONDRIAL"/>
    <property type="match status" value="1"/>
</dbReference>
<organism evidence="10 11">
    <name type="scientific">Chrysochromulina tobinii</name>
    <dbReference type="NCBI Taxonomy" id="1460289"/>
    <lineage>
        <taxon>Eukaryota</taxon>
        <taxon>Haptista</taxon>
        <taxon>Haptophyta</taxon>
        <taxon>Prymnesiophyceae</taxon>
        <taxon>Prymnesiales</taxon>
        <taxon>Chrysochromulinaceae</taxon>
        <taxon>Chrysochromulina</taxon>
    </lineage>
</organism>
<dbReference type="InterPro" id="IPR011527">
    <property type="entry name" value="ABC1_TM_dom"/>
</dbReference>
<dbReference type="GO" id="GO:0005743">
    <property type="term" value="C:mitochondrial inner membrane"/>
    <property type="evidence" value="ECO:0007669"/>
    <property type="project" value="TreeGrafter"/>
</dbReference>
<keyword evidence="3" id="KW-0547">Nucleotide-binding</keyword>
<keyword evidence="4 10" id="KW-0067">ATP-binding</keyword>
<dbReference type="InterPro" id="IPR003439">
    <property type="entry name" value="ABC_transporter-like_ATP-bd"/>
</dbReference>
<evidence type="ECO:0000313" key="11">
    <source>
        <dbReference type="Proteomes" id="UP000037460"/>
    </source>
</evidence>
<accession>A0A0M0J3J5</accession>
<keyword evidence="6 7" id="KW-0472">Membrane</keyword>
<keyword evidence="11" id="KW-1185">Reference proteome</keyword>
<evidence type="ECO:0000313" key="10">
    <source>
        <dbReference type="EMBL" id="KOO20828.1"/>
    </source>
</evidence>
<evidence type="ECO:0000256" key="5">
    <source>
        <dbReference type="ARBA" id="ARBA00022989"/>
    </source>
</evidence>
<comment type="caution">
    <text evidence="10">The sequence shown here is derived from an EMBL/GenBank/DDBJ whole genome shotgun (WGS) entry which is preliminary data.</text>
</comment>
<dbReference type="SMART" id="SM00382">
    <property type="entry name" value="AAA"/>
    <property type="match status" value="1"/>
</dbReference>
<dbReference type="GO" id="GO:0015421">
    <property type="term" value="F:ABC-type oligopeptide transporter activity"/>
    <property type="evidence" value="ECO:0007669"/>
    <property type="project" value="TreeGrafter"/>
</dbReference>
<dbReference type="InterPro" id="IPR027417">
    <property type="entry name" value="P-loop_NTPase"/>
</dbReference>
<dbReference type="PROSITE" id="PS50893">
    <property type="entry name" value="ABC_TRANSPORTER_2"/>
    <property type="match status" value="1"/>
</dbReference>
<gene>
    <name evidence="10" type="ORF">Ctob_000010</name>
</gene>
<dbReference type="InterPro" id="IPR039421">
    <property type="entry name" value="Type_1_exporter"/>
</dbReference>
<dbReference type="AlphaFoldDB" id="A0A0M0J3J5"/>
<dbReference type="GO" id="GO:0016887">
    <property type="term" value="F:ATP hydrolysis activity"/>
    <property type="evidence" value="ECO:0007669"/>
    <property type="project" value="InterPro"/>
</dbReference>
<keyword evidence="5 7" id="KW-1133">Transmembrane helix</keyword>
<evidence type="ECO:0000256" key="2">
    <source>
        <dbReference type="ARBA" id="ARBA00022692"/>
    </source>
</evidence>
<dbReference type="OrthoDB" id="6500128at2759"/>
<keyword evidence="2 7" id="KW-0812">Transmembrane</keyword>
<dbReference type="FunFam" id="3.40.50.300:FF:000218">
    <property type="entry name" value="Multidrug ABC transporter ATP-binding protein"/>
    <property type="match status" value="1"/>
</dbReference>
<dbReference type="PROSITE" id="PS50929">
    <property type="entry name" value="ABC_TM1F"/>
    <property type="match status" value="1"/>
</dbReference>
<dbReference type="Gene3D" id="1.20.1560.10">
    <property type="entry name" value="ABC transporter type 1, transmembrane domain"/>
    <property type="match status" value="2"/>
</dbReference>
<evidence type="ECO:0000259" key="8">
    <source>
        <dbReference type="PROSITE" id="PS50893"/>
    </source>
</evidence>
<dbReference type="Pfam" id="PF00664">
    <property type="entry name" value="ABC_membrane"/>
    <property type="match status" value="1"/>
</dbReference>
<evidence type="ECO:0000256" key="4">
    <source>
        <dbReference type="ARBA" id="ARBA00022840"/>
    </source>
</evidence>
<feature type="transmembrane region" description="Helical" evidence="7">
    <location>
        <begin position="43"/>
        <end position="70"/>
    </location>
</feature>
<evidence type="ECO:0000256" key="3">
    <source>
        <dbReference type="ARBA" id="ARBA00022741"/>
    </source>
</evidence>
<feature type="domain" description="ABC transporter" evidence="8">
    <location>
        <begin position="323"/>
        <end position="559"/>
    </location>
</feature>
<evidence type="ECO:0000259" key="9">
    <source>
        <dbReference type="PROSITE" id="PS50929"/>
    </source>
</evidence>
<dbReference type="PANTHER" id="PTHR43394:SF1">
    <property type="entry name" value="ATP-BINDING CASSETTE SUB-FAMILY B MEMBER 10, MITOCHONDRIAL"/>
    <property type="match status" value="1"/>
</dbReference>
<dbReference type="SUPFAM" id="SSF90123">
    <property type="entry name" value="ABC transporter transmembrane region"/>
    <property type="match status" value="1"/>
</dbReference>
<dbReference type="GO" id="GO:0090374">
    <property type="term" value="P:oligopeptide export from mitochondrion"/>
    <property type="evidence" value="ECO:0007669"/>
    <property type="project" value="TreeGrafter"/>
</dbReference>
<dbReference type="InterPro" id="IPR017871">
    <property type="entry name" value="ABC_transporter-like_CS"/>
</dbReference>
<evidence type="ECO:0000256" key="1">
    <source>
        <dbReference type="ARBA" id="ARBA00004141"/>
    </source>
</evidence>
<protein>
    <submittedName>
        <fullName evidence="10">Efflux ABC transporter permease ATP-binding protein</fullName>
    </submittedName>
</protein>
<proteinExistence type="predicted"/>
<evidence type="ECO:0000256" key="6">
    <source>
        <dbReference type="ARBA" id="ARBA00023136"/>
    </source>
</evidence>
<dbReference type="PROSITE" id="PS00211">
    <property type="entry name" value="ABC_TRANSPORTER_1"/>
    <property type="match status" value="1"/>
</dbReference>
<feature type="domain" description="ABC transmembrane type-1" evidence="9">
    <location>
        <begin position="1"/>
        <end position="289"/>
    </location>
</feature>
<comment type="subcellular location">
    <subcellularLocation>
        <location evidence="1">Membrane</location>
        <topology evidence="1">Multi-pass membrane protein</topology>
    </subcellularLocation>
</comment>
<evidence type="ECO:0000256" key="7">
    <source>
        <dbReference type="SAM" id="Phobius"/>
    </source>
</evidence>
<dbReference type="Proteomes" id="UP000037460">
    <property type="component" value="Unassembled WGS sequence"/>
</dbReference>
<dbReference type="GO" id="GO:0005524">
    <property type="term" value="F:ATP binding"/>
    <property type="evidence" value="ECO:0007669"/>
    <property type="project" value="UniProtKB-KW"/>
</dbReference>
<dbReference type="SUPFAM" id="SSF52540">
    <property type="entry name" value="P-loop containing nucleoside triphosphate hydrolases"/>
    <property type="match status" value="1"/>
</dbReference>
<dbReference type="Pfam" id="PF00005">
    <property type="entry name" value="ABC_tran"/>
    <property type="match status" value="1"/>
</dbReference>
<dbReference type="InterPro" id="IPR003593">
    <property type="entry name" value="AAA+_ATPase"/>
</dbReference>
<dbReference type="Gene3D" id="3.40.50.300">
    <property type="entry name" value="P-loop containing nucleotide triphosphate hydrolases"/>
    <property type="match status" value="1"/>
</dbReference>
<sequence length="582" mass="63039">MVCSVVLTSTSFAAPYVQGKLFDAAVDAYHAKKRVDEAFAQDVAPLLAILGGLYGLSWVMEIFVGILFAVAAHTALTRLRCAMFANLVQQDVAFYDAHVSGELSSRLINDSVQLQTLVQFVTQDVLKAAVRIIGGVLAMYLTHPLLGLLATAITPINWLIIRKAGTVQGLYGAVQNASIAKANSAAIEALGCMRTVHANTGELREARRFASHIRRFLRVVLVTVHSQTVVIFTQLLLSQLRDVLVLGVGMHQVIAGEITIGNFTAFTQYVGLFEQGFSSGASIWLSVRQTLVSAGRFVQLLERRPHVRPDEGRQPFARCRGHLALQNVSFHYPASREALVLDSVSLEAPPGSIVALVGASGAGKSTIARLIERFYDPTSGALLLDGVDFRELELRWLRRQIGFVEQEPTLFDRSIAENVRYGAPEADDAQVQRAIELANAAEFISELPEGLETNPGERGVRLSGGQKQRIAIARAVLKQPALLLLDEATSALDSANEAAVTLALDQLMLERTTVVIAHRLSTVVRATQILVLSRGVVVERGTHTQLVADERSHYATFMKAQLVSPDAPMSAPGTRLVSLAAA</sequence>
<dbReference type="InterPro" id="IPR036640">
    <property type="entry name" value="ABC1_TM_sf"/>
</dbReference>
<name>A0A0M0J3J5_9EUKA</name>